<dbReference type="EMBL" id="MU273472">
    <property type="protein sequence ID" value="KAI0036334.1"/>
    <property type="molecule type" value="Genomic_DNA"/>
</dbReference>
<keyword evidence="2" id="KW-1185">Reference proteome</keyword>
<dbReference type="Proteomes" id="UP000814128">
    <property type="component" value="Unassembled WGS sequence"/>
</dbReference>
<accession>A0ACB8QWX2</accession>
<evidence type="ECO:0000313" key="2">
    <source>
        <dbReference type="Proteomes" id="UP000814128"/>
    </source>
</evidence>
<name>A0ACB8QWX2_9AGAM</name>
<reference evidence="1" key="2">
    <citation type="journal article" date="2022" name="New Phytol.">
        <title>Evolutionary transition to the ectomycorrhizal habit in the genomes of a hyperdiverse lineage of mushroom-forming fungi.</title>
        <authorList>
            <person name="Looney B."/>
            <person name="Miyauchi S."/>
            <person name="Morin E."/>
            <person name="Drula E."/>
            <person name="Courty P.E."/>
            <person name="Kohler A."/>
            <person name="Kuo A."/>
            <person name="LaButti K."/>
            <person name="Pangilinan J."/>
            <person name="Lipzen A."/>
            <person name="Riley R."/>
            <person name="Andreopoulos W."/>
            <person name="He G."/>
            <person name="Johnson J."/>
            <person name="Nolan M."/>
            <person name="Tritt A."/>
            <person name="Barry K.W."/>
            <person name="Grigoriev I.V."/>
            <person name="Nagy L.G."/>
            <person name="Hibbett D."/>
            <person name="Henrissat B."/>
            <person name="Matheny P.B."/>
            <person name="Labbe J."/>
            <person name="Martin F.M."/>
        </authorList>
    </citation>
    <scope>NUCLEOTIDE SEQUENCE</scope>
    <source>
        <strain evidence="1">EC-137</strain>
    </source>
</reference>
<reference evidence="1" key="1">
    <citation type="submission" date="2021-02" db="EMBL/GenBank/DDBJ databases">
        <authorList>
            <consortium name="DOE Joint Genome Institute"/>
            <person name="Ahrendt S."/>
            <person name="Looney B.P."/>
            <person name="Miyauchi S."/>
            <person name="Morin E."/>
            <person name="Drula E."/>
            <person name="Courty P.E."/>
            <person name="Chicoki N."/>
            <person name="Fauchery L."/>
            <person name="Kohler A."/>
            <person name="Kuo A."/>
            <person name="Labutti K."/>
            <person name="Pangilinan J."/>
            <person name="Lipzen A."/>
            <person name="Riley R."/>
            <person name="Andreopoulos W."/>
            <person name="He G."/>
            <person name="Johnson J."/>
            <person name="Barry K.W."/>
            <person name="Grigoriev I.V."/>
            <person name="Nagy L."/>
            <person name="Hibbett D."/>
            <person name="Henrissat B."/>
            <person name="Matheny P.B."/>
            <person name="Labbe J."/>
            <person name="Martin F."/>
        </authorList>
    </citation>
    <scope>NUCLEOTIDE SEQUENCE</scope>
    <source>
        <strain evidence="1">EC-137</strain>
    </source>
</reference>
<evidence type="ECO:0000313" key="1">
    <source>
        <dbReference type="EMBL" id="KAI0036334.1"/>
    </source>
</evidence>
<sequence length="293" mass="31463">MNSIIGIDEVAAFSDAHSVYPLIDPEPLFAAQAFKGQVVLVTGASRGIGLSTALFYARAGADLLLVSRKRDTLEATKAEVQQAVPNARIELFEADVAHPSAGADAVKKAVDVFGKLDVLVANAGIPGAGMNCLVAEKDPIIWWHTQEVNVRGVFVFIHAALPELVKTKGQIVITSSGVAHLRIPQWSEYCLSKHTINRLAELVSLEYPDVKIYPVHPGVVATQLAEESGAPIPTVDPPELMAATATWLTARNAEFLSGRYVSAAWDLNEVLAKKDEIVRENLLVTKLATPSKA</sequence>
<protein>
    <submittedName>
        <fullName evidence="1">NAD-P-binding protein</fullName>
    </submittedName>
</protein>
<comment type="caution">
    <text evidence="1">The sequence shown here is derived from an EMBL/GenBank/DDBJ whole genome shotgun (WGS) entry which is preliminary data.</text>
</comment>
<proteinExistence type="predicted"/>
<gene>
    <name evidence="1" type="ORF">K488DRAFT_82130</name>
</gene>
<organism evidence="1 2">
    <name type="scientific">Vararia minispora EC-137</name>
    <dbReference type="NCBI Taxonomy" id="1314806"/>
    <lineage>
        <taxon>Eukaryota</taxon>
        <taxon>Fungi</taxon>
        <taxon>Dikarya</taxon>
        <taxon>Basidiomycota</taxon>
        <taxon>Agaricomycotina</taxon>
        <taxon>Agaricomycetes</taxon>
        <taxon>Russulales</taxon>
        <taxon>Lachnocladiaceae</taxon>
        <taxon>Vararia</taxon>
    </lineage>
</organism>